<dbReference type="PANTHER" id="PTHR47859:SF1">
    <property type="entry name" value="PENTATRICOPEPTIDE REPEAT-CONTAINING PROTEIN"/>
    <property type="match status" value="1"/>
</dbReference>
<dbReference type="EMBL" id="AYRZ02000009">
    <property type="protein sequence ID" value="PHT72413.1"/>
    <property type="molecule type" value="Genomic_DNA"/>
</dbReference>
<reference evidence="1 2" key="2">
    <citation type="journal article" date="2017" name="Genome Biol.">
        <title>New reference genome sequences of hot pepper reveal the massive evolution of plant disease-resistance genes by retroduplication.</title>
        <authorList>
            <person name="Kim S."/>
            <person name="Park J."/>
            <person name="Yeom S.I."/>
            <person name="Kim Y.M."/>
            <person name="Seo E."/>
            <person name="Kim K.T."/>
            <person name="Kim M.S."/>
            <person name="Lee J.M."/>
            <person name="Cheong K."/>
            <person name="Shin H.S."/>
            <person name="Kim S.B."/>
            <person name="Han K."/>
            <person name="Lee J."/>
            <person name="Park M."/>
            <person name="Lee H.A."/>
            <person name="Lee H.Y."/>
            <person name="Lee Y."/>
            <person name="Oh S."/>
            <person name="Lee J.H."/>
            <person name="Choi E."/>
            <person name="Choi E."/>
            <person name="Lee S.E."/>
            <person name="Jeon J."/>
            <person name="Kim H."/>
            <person name="Choi G."/>
            <person name="Song H."/>
            <person name="Lee J."/>
            <person name="Lee S.C."/>
            <person name="Kwon J.K."/>
            <person name="Lee H.Y."/>
            <person name="Koo N."/>
            <person name="Hong Y."/>
            <person name="Kim R.W."/>
            <person name="Kang W.H."/>
            <person name="Huh J.H."/>
            <person name="Kang B.C."/>
            <person name="Yang T.J."/>
            <person name="Lee Y.H."/>
            <person name="Bennetzen J.L."/>
            <person name="Choi D."/>
        </authorList>
    </citation>
    <scope>NUCLEOTIDE SEQUENCE [LARGE SCALE GENOMIC DNA]</scope>
    <source>
        <strain evidence="2">cv. CM334</strain>
    </source>
</reference>
<evidence type="ECO:0000313" key="1">
    <source>
        <dbReference type="EMBL" id="PHT72413.1"/>
    </source>
</evidence>
<protein>
    <submittedName>
        <fullName evidence="1">Uncharacterized protein</fullName>
    </submittedName>
</protein>
<keyword evidence="2" id="KW-1185">Reference proteome</keyword>
<dbReference type="STRING" id="4072.A0A2G2YRP3"/>
<dbReference type="Gramene" id="PHT72413">
    <property type="protein sequence ID" value="PHT72413"/>
    <property type="gene ID" value="T459_23198"/>
</dbReference>
<organism evidence="1 2">
    <name type="scientific">Capsicum annuum</name>
    <name type="common">Capsicum pepper</name>
    <dbReference type="NCBI Taxonomy" id="4072"/>
    <lineage>
        <taxon>Eukaryota</taxon>
        <taxon>Viridiplantae</taxon>
        <taxon>Streptophyta</taxon>
        <taxon>Embryophyta</taxon>
        <taxon>Tracheophyta</taxon>
        <taxon>Spermatophyta</taxon>
        <taxon>Magnoliopsida</taxon>
        <taxon>eudicotyledons</taxon>
        <taxon>Gunneridae</taxon>
        <taxon>Pentapetalae</taxon>
        <taxon>asterids</taxon>
        <taxon>lamiids</taxon>
        <taxon>Solanales</taxon>
        <taxon>Solanaceae</taxon>
        <taxon>Solanoideae</taxon>
        <taxon>Capsiceae</taxon>
        <taxon>Capsicum</taxon>
    </lineage>
</organism>
<comment type="caution">
    <text evidence="1">The sequence shown here is derived from an EMBL/GenBank/DDBJ whole genome shotgun (WGS) entry which is preliminary data.</text>
</comment>
<sequence>MIAGGDADNDEKQTELENLILGEASEDESRILEPFKDSQEYLTVVLLQLRWCAIVGYPVSWSPSDIHWSRRLSSNLASTSGSL</sequence>
<evidence type="ECO:0000313" key="2">
    <source>
        <dbReference type="Proteomes" id="UP000222542"/>
    </source>
</evidence>
<proteinExistence type="predicted"/>
<dbReference type="Proteomes" id="UP000222542">
    <property type="component" value="Unassembled WGS sequence"/>
</dbReference>
<dbReference type="PANTHER" id="PTHR47859">
    <property type="entry name" value="PENTATRICOPEPTIDE REPEAT-CONTAINING PROTEIN"/>
    <property type="match status" value="1"/>
</dbReference>
<reference evidence="1 2" key="1">
    <citation type="journal article" date="2014" name="Nat. Genet.">
        <title>Genome sequence of the hot pepper provides insights into the evolution of pungency in Capsicum species.</title>
        <authorList>
            <person name="Kim S."/>
            <person name="Park M."/>
            <person name="Yeom S.I."/>
            <person name="Kim Y.M."/>
            <person name="Lee J.M."/>
            <person name="Lee H.A."/>
            <person name="Seo E."/>
            <person name="Choi J."/>
            <person name="Cheong K."/>
            <person name="Kim K.T."/>
            <person name="Jung K."/>
            <person name="Lee G.W."/>
            <person name="Oh S.K."/>
            <person name="Bae C."/>
            <person name="Kim S.B."/>
            <person name="Lee H.Y."/>
            <person name="Kim S.Y."/>
            <person name="Kim M.S."/>
            <person name="Kang B.C."/>
            <person name="Jo Y.D."/>
            <person name="Yang H.B."/>
            <person name="Jeong H.J."/>
            <person name="Kang W.H."/>
            <person name="Kwon J.K."/>
            <person name="Shin C."/>
            <person name="Lim J.Y."/>
            <person name="Park J.H."/>
            <person name="Huh J.H."/>
            <person name="Kim J.S."/>
            <person name="Kim B.D."/>
            <person name="Cohen O."/>
            <person name="Paran I."/>
            <person name="Suh M.C."/>
            <person name="Lee S.B."/>
            <person name="Kim Y.K."/>
            <person name="Shin Y."/>
            <person name="Noh S.J."/>
            <person name="Park J."/>
            <person name="Seo Y.S."/>
            <person name="Kwon S.Y."/>
            <person name="Kim H.A."/>
            <person name="Park J.M."/>
            <person name="Kim H.J."/>
            <person name="Choi S.B."/>
            <person name="Bosland P.W."/>
            <person name="Reeves G."/>
            <person name="Jo S.H."/>
            <person name="Lee B.W."/>
            <person name="Cho H.T."/>
            <person name="Choi H.S."/>
            <person name="Lee M.S."/>
            <person name="Yu Y."/>
            <person name="Do Choi Y."/>
            <person name="Park B.S."/>
            <person name="van Deynze A."/>
            <person name="Ashrafi H."/>
            <person name="Hill T."/>
            <person name="Kim W.T."/>
            <person name="Pai H.S."/>
            <person name="Ahn H.K."/>
            <person name="Yeam I."/>
            <person name="Giovannoni J.J."/>
            <person name="Rose J.K."/>
            <person name="Sorensen I."/>
            <person name="Lee S.J."/>
            <person name="Kim R.W."/>
            <person name="Choi I.Y."/>
            <person name="Choi B.S."/>
            <person name="Lim J.S."/>
            <person name="Lee Y.H."/>
            <person name="Choi D."/>
        </authorList>
    </citation>
    <scope>NUCLEOTIDE SEQUENCE [LARGE SCALE GENOMIC DNA]</scope>
    <source>
        <strain evidence="2">cv. CM334</strain>
    </source>
</reference>
<name>A0A2G2YRP3_CAPAN</name>
<gene>
    <name evidence="1" type="ORF">T459_23198</name>
</gene>
<accession>A0A2G2YRP3</accession>
<dbReference type="AlphaFoldDB" id="A0A2G2YRP3"/>